<dbReference type="EMBL" id="CAJVPU010000722">
    <property type="protein sequence ID" value="CAG8460108.1"/>
    <property type="molecule type" value="Genomic_DNA"/>
</dbReference>
<keyword evidence="2" id="KW-1185">Reference proteome</keyword>
<comment type="caution">
    <text evidence="1">The sequence shown here is derived from an EMBL/GenBank/DDBJ whole genome shotgun (WGS) entry which is preliminary data.</text>
</comment>
<reference evidence="1" key="1">
    <citation type="submission" date="2021-06" db="EMBL/GenBank/DDBJ databases">
        <authorList>
            <person name="Kallberg Y."/>
            <person name="Tangrot J."/>
            <person name="Rosling A."/>
        </authorList>
    </citation>
    <scope>NUCLEOTIDE SEQUENCE</scope>
    <source>
        <strain evidence="1">IL203A</strain>
    </source>
</reference>
<proteinExistence type="predicted"/>
<protein>
    <submittedName>
        <fullName evidence="1">16572_t:CDS:1</fullName>
    </submittedName>
</protein>
<name>A0ACA9K9G1_9GLOM</name>
<evidence type="ECO:0000313" key="2">
    <source>
        <dbReference type="Proteomes" id="UP000789702"/>
    </source>
</evidence>
<evidence type="ECO:0000313" key="1">
    <source>
        <dbReference type="EMBL" id="CAG8460108.1"/>
    </source>
</evidence>
<sequence length="60" mass="6821">MPASDSKIKNIKIDKMIKDVGINFIKSKNFSSVVSGVKVEDMFFQIQIDLIEQSVKKFRG</sequence>
<organism evidence="1 2">
    <name type="scientific">Dentiscutata heterogama</name>
    <dbReference type="NCBI Taxonomy" id="1316150"/>
    <lineage>
        <taxon>Eukaryota</taxon>
        <taxon>Fungi</taxon>
        <taxon>Fungi incertae sedis</taxon>
        <taxon>Mucoromycota</taxon>
        <taxon>Glomeromycotina</taxon>
        <taxon>Glomeromycetes</taxon>
        <taxon>Diversisporales</taxon>
        <taxon>Gigasporaceae</taxon>
        <taxon>Dentiscutata</taxon>
    </lineage>
</organism>
<accession>A0ACA9K9G1</accession>
<dbReference type="Proteomes" id="UP000789702">
    <property type="component" value="Unassembled WGS sequence"/>
</dbReference>
<gene>
    <name evidence="1" type="ORF">DHETER_LOCUS1241</name>
</gene>